<evidence type="ECO:0000259" key="3">
    <source>
        <dbReference type="Pfam" id="PF00561"/>
    </source>
</evidence>
<gene>
    <name evidence="4" type="ORF">E3P99_03121</name>
</gene>
<dbReference type="EMBL" id="SPNW01000053">
    <property type="protein sequence ID" value="TIA87527.1"/>
    <property type="molecule type" value="Genomic_DNA"/>
</dbReference>
<dbReference type="PANTHER" id="PTHR46118:SF4">
    <property type="entry name" value="PROTEIN ABHD11"/>
    <property type="match status" value="1"/>
</dbReference>
<keyword evidence="2" id="KW-0378">Hydrolase</keyword>
<dbReference type="InterPro" id="IPR029058">
    <property type="entry name" value="AB_hydrolase_fold"/>
</dbReference>
<dbReference type="AlphaFoldDB" id="A0A4T0FGM0"/>
<dbReference type="FunFam" id="3.40.50.1820:FF:000039">
    <property type="entry name" value="Esterase ybfF"/>
    <property type="match status" value="1"/>
</dbReference>
<dbReference type="GO" id="GO:0005739">
    <property type="term" value="C:mitochondrion"/>
    <property type="evidence" value="ECO:0007669"/>
    <property type="project" value="TreeGrafter"/>
</dbReference>
<comment type="caution">
    <text evidence="4">The sequence shown here is derived from an EMBL/GenBank/DDBJ whole genome shotgun (WGS) entry which is preliminary data.</text>
</comment>
<comment type="similarity">
    <text evidence="1">Belongs to the AB hydrolase superfamily.</text>
</comment>
<organism evidence="4 5">
    <name type="scientific">Wallemia hederae</name>
    <dbReference type="NCBI Taxonomy" id="1540922"/>
    <lineage>
        <taxon>Eukaryota</taxon>
        <taxon>Fungi</taxon>
        <taxon>Dikarya</taxon>
        <taxon>Basidiomycota</taxon>
        <taxon>Wallemiomycotina</taxon>
        <taxon>Wallemiomycetes</taxon>
        <taxon>Wallemiales</taxon>
        <taxon>Wallemiaceae</taxon>
        <taxon>Wallemia</taxon>
    </lineage>
</organism>
<proteinExistence type="inferred from homology"/>
<dbReference type="GO" id="GO:0052689">
    <property type="term" value="F:carboxylic ester hydrolase activity"/>
    <property type="evidence" value="ECO:0007669"/>
    <property type="project" value="TreeGrafter"/>
</dbReference>
<sequence>MLLASLKKLAPSPSPSLRLCASTLRQLSTVPLAYEKTEGSLDDEPIVVCHGLMGSKQNWRTLARNMALKTHSSVYTLDLRNHGTSPHAKPHDYEHMAADVAAFIESQKLDKVTLVGHSMGGKVVMALALKHPHLLRRLVVADMSPQIAKISEEFLAYTQKMVEIEHANVRSKKEADEMLKAVEPNMAIRQFLLTNAEMNKETGFYKFRIPVETLRDAIDAIGDFPFKDSDAVSFDKPTTFIKGEYSKYLNHKNIPLAEKFFPNMRLHTLPAGHFVHTEKPAEFIEILRQDIEDDRSR</sequence>
<name>A0A4T0FGM0_9BASI</name>
<dbReference type="Gene3D" id="3.40.50.1820">
    <property type="entry name" value="alpha/beta hydrolase"/>
    <property type="match status" value="1"/>
</dbReference>
<dbReference type="Proteomes" id="UP000310189">
    <property type="component" value="Unassembled WGS sequence"/>
</dbReference>
<evidence type="ECO:0000313" key="4">
    <source>
        <dbReference type="EMBL" id="TIA87527.1"/>
    </source>
</evidence>
<dbReference type="Pfam" id="PF00561">
    <property type="entry name" value="Abhydrolase_1"/>
    <property type="match status" value="1"/>
</dbReference>
<dbReference type="OrthoDB" id="8119704at2759"/>
<keyword evidence="5" id="KW-1185">Reference proteome</keyword>
<feature type="domain" description="AB hydrolase-1" evidence="3">
    <location>
        <begin position="45"/>
        <end position="280"/>
    </location>
</feature>
<evidence type="ECO:0000256" key="1">
    <source>
        <dbReference type="ARBA" id="ARBA00008645"/>
    </source>
</evidence>
<evidence type="ECO:0000256" key="2">
    <source>
        <dbReference type="ARBA" id="ARBA00022801"/>
    </source>
</evidence>
<reference evidence="4 5" key="1">
    <citation type="submission" date="2019-03" db="EMBL/GenBank/DDBJ databases">
        <title>Sequencing 23 genomes of Wallemia ichthyophaga.</title>
        <authorList>
            <person name="Gostincar C."/>
        </authorList>
    </citation>
    <scope>NUCLEOTIDE SEQUENCE [LARGE SCALE GENOMIC DNA]</scope>
    <source>
        <strain evidence="4 5">EXF-5753</strain>
    </source>
</reference>
<dbReference type="InterPro" id="IPR000073">
    <property type="entry name" value="AB_hydrolase_1"/>
</dbReference>
<dbReference type="SUPFAM" id="SSF53474">
    <property type="entry name" value="alpha/beta-Hydrolases"/>
    <property type="match status" value="1"/>
</dbReference>
<dbReference type="PANTHER" id="PTHR46118">
    <property type="entry name" value="PROTEIN ABHD11"/>
    <property type="match status" value="1"/>
</dbReference>
<accession>A0A4T0FGM0</accession>
<protein>
    <recommendedName>
        <fullName evidence="3">AB hydrolase-1 domain-containing protein</fullName>
    </recommendedName>
</protein>
<evidence type="ECO:0000313" key="5">
    <source>
        <dbReference type="Proteomes" id="UP000310189"/>
    </source>
</evidence>